<keyword evidence="23" id="KW-1185">Reference proteome</keyword>
<comment type="similarity">
    <text evidence="17">Belongs to the NnrD/CARKD family.</text>
</comment>
<comment type="cofactor">
    <cofactor evidence="17">
        <name>Mg(2+)</name>
        <dbReference type="ChEBI" id="CHEBI:18420"/>
    </cofactor>
</comment>
<comment type="subunit">
    <text evidence="17">Homotetramer.</text>
</comment>
<evidence type="ECO:0000256" key="7">
    <source>
        <dbReference type="ARBA" id="ARBA00022840"/>
    </source>
</evidence>
<keyword evidence="7 17" id="KW-0067">ATP-binding</keyword>
<feature type="binding site" evidence="17">
    <location>
        <position position="392"/>
    </location>
    <ligand>
        <name>(6S)-NADPHX</name>
        <dbReference type="ChEBI" id="CHEBI:64076"/>
    </ligand>
</feature>
<feature type="binding site" evidence="17">
    <location>
        <position position="459"/>
    </location>
    <ligand>
        <name>(6S)-NADPHX</name>
        <dbReference type="ChEBI" id="CHEBI:64076"/>
    </ligand>
</feature>
<keyword evidence="6 17" id="KW-0547">Nucleotide-binding</keyword>
<evidence type="ECO:0000256" key="14">
    <source>
        <dbReference type="ARBA" id="ARBA00025153"/>
    </source>
</evidence>
<keyword evidence="12 17" id="KW-0456">Lyase</keyword>
<dbReference type="SUPFAM" id="SSF53613">
    <property type="entry name" value="Ribokinase-like"/>
    <property type="match status" value="1"/>
</dbReference>
<evidence type="ECO:0000256" key="10">
    <source>
        <dbReference type="ARBA" id="ARBA00023027"/>
    </source>
</evidence>
<dbReference type="HAMAP" id="MF_01966">
    <property type="entry name" value="NADHX_epimerase"/>
    <property type="match status" value="1"/>
</dbReference>
<dbReference type="HAMAP" id="MF_01965">
    <property type="entry name" value="NADHX_dehydratase"/>
    <property type="match status" value="1"/>
</dbReference>
<feature type="domain" description="YjeF N-terminal" evidence="21">
    <location>
        <begin position="9"/>
        <end position="218"/>
    </location>
</feature>
<dbReference type="PROSITE" id="PS51383">
    <property type="entry name" value="YJEF_C_3"/>
    <property type="match status" value="1"/>
</dbReference>
<keyword evidence="13" id="KW-0511">Multifunctional enzyme</keyword>
<evidence type="ECO:0000256" key="15">
    <source>
        <dbReference type="ARBA" id="ARBA00048238"/>
    </source>
</evidence>
<dbReference type="PIRSF" id="PIRSF017184">
    <property type="entry name" value="Nnr"/>
    <property type="match status" value="1"/>
</dbReference>
<evidence type="ECO:0000256" key="12">
    <source>
        <dbReference type="ARBA" id="ARBA00023239"/>
    </source>
</evidence>
<dbReference type="EC" id="5.1.99.6" evidence="19"/>
<dbReference type="InterPro" id="IPR000631">
    <property type="entry name" value="CARKD"/>
</dbReference>
<dbReference type="InterPro" id="IPR036652">
    <property type="entry name" value="YjeF_N_dom_sf"/>
</dbReference>
<evidence type="ECO:0000256" key="11">
    <source>
        <dbReference type="ARBA" id="ARBA00023235"/>
    </source>
</evidence>
<feature type="binding site" evidence="17">
    <location>
        <position position="458"/>
    </location>
    <ligand>
        <name>AMP</name>
        <dbReference type="ChEBI" id="CHEBI:456215"/>
    </ligand>
</feature>
<feature type="binding site" evidence="18">
    <location>
        <position position="161"/>
    </location>
    <ligand>
        <name>(6S)-NADPHX</name>
        <dbReference type="ChEBI" id="CHEBI:64076"/>
    </ligand>
</feature>
<evidence type="ECO:0000313" key="23">
    <source>
        <dbReference type="Proteomes" id="UP001596250"/>
    </source>
</evidence>
<keyword evidence="8 17" id="KW-0521">NADP</keyword>
<dbReference type="EC" id="4.2.1.136" evidence="19"/>
<evidence type="ECO:0000256" key="18">
    <source>
        <dbReference type="HAMAP-Rule" id="MF_01966"/>
    </source>
</evidence>
<evidence type="ECO:0000256" key="5">
    <source>
        <dbReference type="ARBA" id="ARBA00022723"/>
    </source>
</evidence>
<evidence type="ECO:0000256" key="13">
    <source>
        <dbReference type="ARBA" id="ARBA00023268"/>
    </source>
</evidence>
<dbReference type="SUPFAM" id="SSF64153">
    <property type="entry name" value="YjeF N-terminal domain-like"/>
    <property type="match status" value="1"/>
</dbReference>
<dbReference type="Gene3D" id="3.40.1190.20">
    <property type="match status" value="1"/>
</dbReference>
<comment type="function">
    <text evidence="14 19">Bifunctional enzyme that catalyzes the epimerization of the S- and R-forms of NAD(P)HX and the dehydration of the S-form of NAD(P)HX at the expense of ADP, which is converted to AMP. This allows the repair of both epimers of NAD(P)HX, a damaged form of NAD(P)H that is a result of enzymatic or heat-dependent hydration.</text>
</comment>
<feature type="binding site" evidence="18">
    <location>
        <begin position="62"/>
        <end position="66"/>
    </location>
    <ligand>
        <name>(6S)-NADPHX</name>
        <dbReference type="ChEBI" id="CHEBI:64076"/>
    </ligand>
</feature>
<evidence type="ECO:0000256" key="19">
    <source>
        <dbReference type="PIRNR" id="PIRNR017184"/>
    </source>
</evidence>
<comment type="function">
    <text evidence="17">Catalyzes the dehydration of the S-form of NAD(P)HX at the expense of ADP, which is converted to AMP. Together with NAD(P)HX epimerase, which catalyzes the epimerization of the S- and R-forms, the enzyme allows the repair of both epimers of NAD(P)HX, a damaged form of NAD(P)H that is a result of enzymatic or heat-dependent hydration.</text>
</comment>
<feature type="binding site" evidence="17">
    <location>
        <position position="268"/>
    </location>
    <ligand>
        <name>(6S)-NADPHX</name>
        <dbReference type="ChEBI" id="CHEBI:64076"/>
    </ligand>
</feature>
<accession>A0ABW1IQ39</accession>
<comment type="similarity">
    <text evidence="4 19">In the C-terminal section; belongs to the NnrD/CARKD family.</text>
</comment>
<evidence type="ECO:0000256" key="3">
    <source>
        <dbReference type="ARBA" id="ARBA00006001"/>
    </source>
</evidence>
<dbReference type="Pfam" id="PF01256">
    <property type="entry name" value="Carb_kinase"/>
    <property type="match status" value="1"/>
</dbReference>
<organism evidence="22 23">
    <name type="scientific">Marinicrinis lubricantis</name>
    <dbReference type="NCBI Taxonomy" id="2086470"/>
    <lineage>
        <taxon>Bacteria</taxon>
        <taxon>Bacillati</taxon>
        <taxon>Bacillota</taxon>
        <taxon>Bacilli</taxon>
        <taxon>Bacillales</taxon>
        <taxon>Paenibacillaceae</taxon>
    </lineage>
</organism>
<keyword evidence="10 17" id="KW-0520">NAD</keyword>
<evidence type="ECO:0000256" key="16">
    <source>
        <dbReference type="ARBA" id="ARBA00049209"/>
    </source>
</evidence>
<feature type="binding site" evidence="18">
    <location>
        <begin position="132"/>
        <end position="138"/>
    </location>
    <ligand>
        <name>(6S)-NADPHX</name>
        <dbReference type="ChEBI" id="CHEBI:64076"/>
    </ligand>
</feature>
<feature type="binding site" evidence="17">
    <location>
        <position position="339"/>
    </location>
    <ligand>
        <name>(6S)-NADPHX</name>
        <dbReference type="ChEBI" id="CHEBI:64076"/>
    </ligand>
</feature>
<dbReference type="PROSITE" id="PS51385">
    <property type="entry name" value="YJEF_N"/>
    <property type="match status" value="1"/>
</dbReference>
<protein>
    <recommendedName>
        <fullName evidence="19">Bifunctional NAD(P)H-hydrate repair enzyme</fullName>
    </recommendedName>
    <alternativeName>
        <fullName evidence="19">Nicotinamide nucleotide repair protein</fullName>
    </alternativeName>
    <domain>
        <recommendedName>
            <fullName evidence="19">ADP-dependent (S)-NAD(P)H-hydrate dehydratase</fullName>
            <ecNumber evidence="19">4.2.1.136</ecNumber>
        </recommendedName>
        <alternativeName>
            <fullName evidence="19">ADP-dependent NAD(P)HX dehydratase</fullName>
        </alternativeName>
    </domain>
    <domain>
        <recommendedName>
            <fullName evidence="19">NAD(P)H-hydrate epimerase</fullName>
            <ecNumber evidence="19">5.1.99.6</ecNumber>
        </recommendedName>
    </domain>
</protein>
<dbReference type="InterPro" id="IPR029056">
    <property type="entry name" value="Ribokinase-like"/>
</dbReference>
<dbReference type="InterPro" id="IPR030677">
    <property type="entry name" value="Nnr"/>
</dbReference>
<dbReference type="RefSeq" id="WP_379894554.1">
    <property type="nucleotide sequence ID" value="NZ_CBCSCT010000049.1"/>
</dbReference>
<proteinExistence type="inferred from homology"/>
<feature type="binding site" evidence="17">
    <location>
        <begin position="429"/>
        <end position="433"/>
    </location>
    <ligand>
        <name>AMP</name>
        <dbReference type="ChEBI" id="CHEBI:456215"/>
    </ligand>
</feature>
<evidence type="ECO:0000256" key="9">
    <source>
        <dbReference type="ARBA" id="ARBA00022958"/>
    </source>
</evidence>
<keyword evidence="9 18" id="KW-0630">Potassium</keyword>
<keyword evidence="11 18" id="KW-0413">Isomerase</keyword>
<comment type="catalytic activity">
    <reaction evidence="2 18 19">
        <text>(6R)-NADPHX = (6S)-NADPHX</text>
        <dbReference type="Rhea" id="RHEA:32227"/>
        <dbReference type="ChEBI" id="CHEBI:64076"/>
        <dbReference type="ChEBI" id="CHEBI:64077"/>
        <dbReference type="EC" id="5.1.99.6"/>
    </reaction>
</comment>
<evidence type="ECO:0000256" key="8">
    <source>
        <dbReference type="ARBA" id="ARBA00022857"/>
    </source>
</evidence>
<gene>
    <name evidence="18" type="primary">nnrE</name>
    <name evidence="17" type="synonym">nnrD</name>
    <name evidence="22" type="ORF">ACFPXP_12430</name>
</gene>
<comment type="catalytic activity">
    <reaction evidence="16 17 19">
        <text>(6S)-NADPHX + ADP = AMP + phosphate + NADPH + H(+)</text>
        <dbReference type="Rhea" id="RHEA:32235"/>
        <dbReference type="ChEBI" id="CHEBI:15378"/>
        <dbReference type="ChEBI" id="CHEBI:43474"/>
        <dbReference type="ChEBI" id="CHEBI:57783"/>
        <dbReference type="ChEBI" id="CHEBI:64076"/>
        <dbReference type="ChEBI" id="CHEBI:456215"/>
        <dbReference type="ChEBI" id="CHEBI:456216"/>
        <dbReference type="EC" id="4.2.1.136"/>
    </reaction>
</comment>
<dbReference type="InterPro" id="IPR017953">
    <property type="entry name" value="Carbohydrate_kinase_pred_CS"/>
</dbReference>
<evidence type="ECO:0000259" key="21">
    <source>
        <dbReference type="PROSITE" id="PS51385"/>
    </source>
</evidence>
<dbReference type="Pfam" id="PF03853">
    <property type="entry name" value="YjeF_N"/>
    <property type="match status" value="1"/>
</dbReference>
<dbReference type="NCBIfam" id="TIGR00196">
    <property type="entry name" value="yjeF_cterm"/>
    <property type="match status" value="1"/>
</dbReference>
<keyword evidence="5 18" id="KW-0479">Metal-binding</keyword>
<evidence type="ECO:0000256" key="4">
    <source>
        <dbReference type="ARBA" id="ARBA00009524"/>
    </source>
</evidence>
<comment type="cofactor">
    <cofactor evidence="18 19">
        <name>K(+)</name>
        <dbReference type="ChEBI" id="CHEBI:29103"/>
    </cofactor>
    <text evidence="18 19">Binds 1 potassium ion per subunit.</text>
</comment>
<feature type="domain" description="YjeF C-terminal" evidence="20">
    <location>
        <begin position="233"/>
        <end position="512"/>
    </location>
</feature>
<evidence type="ECO:0000256" key="2">
    <source>
        <dbReference type="ARBA" id="ARBA00000909"/>
    </source>
</evidence>
<evidence type="ECO:0000259" key="20">
    <source>
        <dbReference type="PROSITE" id="PS51383"/>
    </source>
</evidence>
<feature type="binding site" evidence="18">
    <location>
        <position position="164"/>
    </location>
    <ligand>
        <name>K(+)</name>
        <dbReference type="ChEBI" id="CHEBI:29103"/>
    </ligand>
</feature>
<dbReference type="NCBIfam" id="TIGR00197">
    <property type="entry name" value="yjeF_nterm"/>
    <property type="match status" value="1"/>
</dbReference>
<dbReference type="EMBL" id="JBHSQV010000155">
    <property type="protein sequence ID" value="MFC5987213.1"/>
    <property type="molecule type" value="Genomic_DNA"/>
</dbReference>
<comment type="function">
    <text evidence="18">Catalyzes the epimerization of the S- and R-forms of NAD(P)HX, a damaged form of NAD(P)H that is a result of enzymatic or heat-dependent hydration. This is a prerequisite for the S-specific NAD(P)H-hydrate dehydratase to allow the repair of both epimers of NAD(P)HX.</text>
</comment>
<sequence length="512" mass="53692">MYVVTSEQMRKIDEYTIRDIGIPAAVLMENAGRAAADEIASFTSQETPQIRKPWIVLVGKGNNGGDGIVAARHLSQKGIDAELLYAALSDSLSCDAALQRDIAERLSIPSSIYVQGEVHWDRYGGIVDALLGTGTKGSPREPYASLIREANDSGLPIIALDVPSGLNADTGEVYVPCICAKRTVTFAFTKVGLTQFPGAEVAGHVTVAPIGIPDAAASQFKVKTRLSSKKTFKKIFGLDWPLPRGDNTHKGTYGHALLVAGSKAYSGAGLLAAKAVLRAGAGLVTWVMPNHLLNTVTGRLPEAILYGAADDGNGHVSVDSADEIVKLAAGKRVIAVGPGLGRFDGEAKWLRRIWDQADCPLVLDADALNILAECGGLDLWPKRLAPVVLTPHPGEMARLAKLSNHEVQRDRVALARTFAQQYGVILVLKGARTVIAMPDGHVCINMTGNPGMAVGGSGDVLTGIIASLIAQGLSPSAAAVIGVHAHGEAGDRALTLRTSPASLLAGDIIEAL</sequence>
<evidence type="ECO:0000256" key="1">
    <source>
        <dbReference type="ARBA" id="ARBA00000013"/>
    </source>
</evidence>
<feature type="binding site" evidence="18">
    <location>
        <position position="128"/>
    </location>
    <ligand>
        <name>K(+)</name>
        <dbReference type="ChEBI" id="CHEBI:29103"/>
    </ligand>
</feature>
<evidence type="ECO:0000256" key="6">
    <source>
        <dbReference type="ARBA" id="ARBA00022741"/>
    </source>
</evidence>
<comment type="similarity">
    <text evidence="18">Belongs to the NnrE/AIBP family.</text>
</comment>
<comment type="caution">
    <text evidence="22">The sequence shown here is derived from an EMBL/GenBank/DDBJ whole genome shotgun (WGS) entry which is preliminary data.</text>
</comment>
<dbReference type="Gene3D" id="3.40.50.10260">
    <property type="entry name" value="YjeF N-terminal domain"/>
    <property type="match status" value="1"/>
</dbReference>
<evidence type="ECO:0000313" key="22">
    <source>
        <dbReference type="EMBL" id="MFC5987213.1"/>
    </source>
</evidence>
<dbReference type="PANTHER" id="PTHR12592:SF0">
    <property type="entry name" value="ATP-DEPENDENT (S)-NAD(P)H-HYDRATE DEHYDRATASE"/>
    <property type="match status" value="1"/>
</dbReference>
<comment type="similarity">
    <text evidence="3 19">In the N-terminal section; belongs to the NnrE/AIBP family.</text>
</comment>
<comment type="catalytic activity">
    <reaction evidence="15 17 19">
        <text>(6S)-NADHX + ADP = AMP + phosphate + NADH + H(+)</text>
        <dbReference type="Rhea" id="RHEA:32223"/>
        <dbReference type="ChEBI" id="CHEBI:15378"/>
        <dbReference type="ChEBI" id="CHEBI:43474"/>
        <dbReference type="ChEBI" id="CHEBI:57945"/>
        <dbReference type="ChEBI" id="CHEBI:64074"/>
        <dbReference type="ChEBI" id="CHEBI:456215"/>
        <dbReference type="ChEBI" id="CHEBI:456216"/>
        <dbReference type="EC" id="4.2.1.136"/>
    </reaction>
</comment>
<evidence type="ECO:0000256" key="17">
    <source>
        <dbReference type="HAMAP-Rule" id="MF_01965"/>
    </source>
</evidence>
<dbReference type="PANTHER" id="PTHR12592">
    <property type="entry name" value="ATP-DEPENDENT (S)-NAD(P)H-HYDRATE DEHYDRATASE FAMILY MEMBER"/>
    <property type="match status" value="1"/>
</dbReference>
<feature type="binding site" evidence="18">
    <location>
        <position position="143"/>
    </location>
    <ligand>
        <name>(6S)-NADPHX</name>
        <dbReference type="ChEBI" id="CHEBI:64076"/>
    </ligand>
</feature>
<dbReference type="Proteomes" id="UP001596250">
    <property type="component" value="Unassembled WGS sequence"/>
</dbReference>
<reference evidence="23" key="1">
    <citation type="journal article" date="2019" name="Int. J. Syst. Evol. Microbiol.">
        <title>The Global Catalogue of Microorganisms (GCM) 10K type strain sequencing project: providing services to taxonomists for standard genome sequencing and annotation.</title>
        <authorList>
            <consortium name="The Broad Institute Genomics Platform"/>
            <consortium name="The Broad Institute Genome Sequencing Center for Infectious Disease"/>
            <person name="Wu L."/>
            <person name="Ma J."/>
        </authorList>
    </citation>
    <scope>NUCLEOTIDE SEQUENCE [LARGE SCALE GENOMIC DNA]</scope>
    <source>
        <strain evidence="23">CCM 8749</strain>
    </source>
</reference>
<comment type="catalytic activity">
    <reaction evidence="1 18 19">
        <text>(6R)-NADHX = (6S)-NADHX</text>
        <dbReference type="Rhea" id="RHEA:32215"/>
        <dbReference type="ChEBI" id="CHEBI:64074"/>
        <dbReference type="ChEBI" id="CHEBI:64075"/>
        <dbReference type="EC" id="5.1.99.6"/>
    </reaction>
</comment>
<feature type="binding site" evidence="18">
    <location>
        <position position="63"/>
    </location>
    <ligand>
        <name>K(+)</name>
        <dbReference type="ChEBI" id="CHEBI:29103"/>
    </ligand>
</feature>
<name>A0ABW1IQ39_9BACL</name>
<dbReference type="InterPro" id="IPR004443">
    <property type="entry name" value="YjeF_N_dom"/>
</dbReference>
<dbReference type="CDD" id="cd01171">
    <property type="entry name" value="YXKO-related"/>
    <property type="match status" value="1"/>
</dbReference>
<dbReference type="PROSITE" id="PS01050">
    <property type="entry name" value="YJEF_C_2"/>
    <property type="match status" value="1"/>
</dbReference>